<dbReference type="OrthoDB" id="2110451at2759"/>
<feature type="domain" description="Anaphase-promoting complex subunit 4 long" evidence="6">
    <location>
        <begin position="193"/>
        <end position="366"/>
    </location>
</feature>
<evidence type="ECO:0000256" key="5">
    <source>
        <dbReference type="ARBA" id="ARBA00023306"/>
    </source>
</evidence>
<dbReference type="GO" id="GO:0031145">
    <property type="term" value="P:anaphase-promoting complex-dependent catabolic process"/>
    <property type="evidence" value="ECO:0007669"/>
    <property type="project" value="InterPro"/>
</dbReference>
<gene>
    <name evidence="7" type="ORF">BN860_01068g</name>
</gene>
<name>A0A8J2WXR3_ZYGB2</name>
<sequence length="530" mass="59399">MNRNPLYPLYVKEFPKGLSIHRVADDARIATVVVRDMSQVAGYQWDKATGKFISVFYKDGTARVYDGFRSGRLVSLLRVGDGPVEAGVWDRIQLAQDAVVIDHDVTQQMPRMIKFARDSHRLCVVPYSLPSGVWRTENVLDVHVLLGESWMVMLDGELPLSIPIHADVQSPLIKLVTAQHKGFAFYSDGTVKTLDVNALLEHPPTLRLLKTVMAMEQLHRYLLDHSELVLRDLIQPYEDFVERTCDGAFGYVPLQEQLTELLLIGSVSSGLEDWLVNSIGDKNLRRWRKLGTEAYHKTLQVLTLAFLPVCERLIVLSQRLRGILASMNLPCPTQQPLQELLHAVLEAIARLSAQQRLLGSFLDWLEDKVHGSLDEDYKPHNFRTATRSISKYLQLRLQFPSSEFESINMEELLTASKGHMQETSAILHKELAVKITTQTQSLVPLPDTPLLDVIALENTILLACPSQTLLLDTSLRTLSQHSQAEGATSAHWSNNTLHASFPDGTVTITSYQVTPNGDLQIASTPSRAMS</sequence>
<dbReference type="GO" id="GO:0070979">
    <property type="term" value="P:protein K11-linked ubiquitination"/>
    <property type="evidence" value="ECO:0007669"/>
    <property type="project" value="TreeGrafter"/>
</dbReference>
<evidence type="ECO:0000313" key="7">
    <source>
        <dbReference type="EMBL" id="CDF88748.1"/>
    </source>
</evidence>
<accession>A0A8J2WXR3</accession>
<keyword evidence="3" id="KW-0498">Mitosis</keyword>
<keyword evidence="8" id="KW-1185">Reference proteome</keyword>
<dbReference type="Proteomes" id="UP000019375">
    <property type="component" value="Unassembled WGS sequence"/>
</dbReference>
<reference evidence="8" key="1">
    <citation type="journal article" date="2013" name="Genome Announc.">
        <title>Genome sequence of the food spoilage yeast Zygosaccharomyces bailii CLIB 213(T).</title>
        <authorList>
            <person name="Galeote V."/>
            <person name="Bigey F."/>
            <person name="Devillers H."/>
            <person name="Neuveglise C."/>
            <person name="Dequin S."/>
        </authorList>
    </citation>
    <scope>NUCLEOTIDE SEQUENCE [LARGE SCALE GENOMIC DNA]</scope>
    <source>
        <strain evidence="8">CLIB 213 / ATCC 58445 / CBS 680 / CCRC 21525 / NBRC 1098 / NCYC 1416 / NRRL Y-2227</strain>
    </source>
</reference>
<dbReference type="Pfam" id="PF12896">
    <property type="entry name" value="ANAPC4"/>
    <property type="match status" value="1"/>
</dbReference>
<evidence type="ECO:0000256" key="4">
    <source>
        <dbReference type="ARBA" id="ARBA00022786"/>
    </source>
</evidence>
<dbReference type="GO" id="GO:0034399">
    <property type="term" value="C:nuclear periphery"/>
    <property type="evidence" value="ECO:0007669"/>
    <property type="project" value="TreeGrafter"/>
</dbReference>
<dbReference type="InterPro" id="IPR024789">
    <property type="entry name" value="APC4"/>
</dbReference>
<dbReference type="EMBL" id="HG316456">
    <property type="protein sequence ID" value="CDF88748.1"/>
    <property type="molecule type" value="Genomic_DNA"/>
</dbReference>
<dbReference type="AlphaFoldDB" id="A0A8J2WXR3"/>
<keyword evidence="5" id="KW-0131">Cell cycle</keyword>
<dbReference type="GO" id="GO:0051301">
    <property type="term" value="P:cell division"/>
    <property type="evidence" value="ECO:0007669"/>
    <property type="project" value="UniProtKB-KW"/>
</dbReference>
<dbReference type="PANTHER" id="PTHR13260:SF0">
    <property type="entry name" value="ANAPHASE-PROMOTING COMPLEX SUBUNIT 4"/>
    <property type="match status" value="1"/>
</dbReference>
<dbReference type="PANTHER" id="PTHR13260">
    <property type="entry name" value="ANAPHASE PROMOTING COMPLEX SUBUNIT 4 APC4"/>
    <property type="match status" value="1"/>
</dbReference>
<proteinExistence type="predicted"/>
<keyword evidence="4" id="KW-0833">Ubl conjugation pathway</keyword>
<protein>
    <recommendedName>
        <fullName evidence="1">Anaphase-promoting complex subunit 4</fullName>
    </recommendedName>
</protein>
<evidence type="ECO:0000259" key="6">
    <source>
        <dbReference type="Pfam" id="PF12896"/>
    </source>
</evidence>
<keyword evidence="2" id="KW-0132">Cell division</keyword>
<dbReference type="InterPro" id="IPR024790">
    <property type="entry name" value="APC4_long_dom"/>
</dbReference>
<evidence type="ECO:0000256" key="3">
    <source>
        <dbReference type="ARBA" id="ARBA00022776"/>
    </source>
</evidence>
<evidence type="ECO:0000256" key="2">
    <source>
        <dbReference type="ARBA" id="ARBA00022618"/>
    </source>
</evidence>
<evidence type="ECO:0000313" key="8">
    <source>
        <dbReference type="Proteomes" id="UP000019375"/>
    </source>
</evidence>
<dbReference type="GO" id="GO:0005680">
    <property type="term" value="C:anaphase-promoting complex"/>
    <property type="evidence" value="ECO:0007669"/>
    <property type="project" value="InterPro"/>
</dbReference>
<evidence type="ECO:0000256" key="1">
    <source>
        <dbReference type="ARBA" id="ARBA00016067"/>
    </source>
</evidence>
<organism evidence="7 8">
    <name type="scientific">Zygosaccharomyces bailii (strain CLIB 213 / ATCC 58445 / CBS 680 / BCRC 21525 / NBRC 1098 / NCYC 1416 / NRRL Y-2227)</name>
    <dbReference type="NCBI Taxonomy" id="1333698"/>
    <lineage>
        <taxon>Eukaryota</taxon>
        <taxon>Fungi</taxon>
        <taxon>Dikarya</taxon>
        <taxon>Ascomycota</taxon>
        <taxon>Saccharomycotina</taxon>
        <taxon>Saccharomycetes</taxon>
        <taxon>Saccharomycetales</taxon>
        <taxon>Saccharomycetaceae</taxon>
        <taxon>Zygosaccharomyces</taxon>
    </lineage>
</organism>